<dbReference type="Proteomes" id="UP000317291">
    <property type="component" value="Unassembled WGS sequence"/>
</dbReference>
<name>A0A5C5RB92_9ACTN</name>
<evidence type="ECO:0000313" key="3">
    <source>
        <dbReference type="Proteomes" id="UP000317291"/>
    </source>
</evidence>
<organism evidence="2 3">
    <name type="scientific">Tsukamurella asaccharolytica</name>
    <dbReference type="NCBI Taxonomy" id="2592067"/>
    <lineage>
        <taxon>Bacteria</taxon>
        <taxon>Bacillati</taxon>
        <taxon>Actinomycetota</taxon>
        <taxon>Actinomycetes</taxon>
        <taxon>Mycobacteriales</taxon>
        <taxon>Tsukamurellaceae</taxon>
        <taxon>Tsukamurella</taxon>
    </lineage>
</organism>
<accession>A0A5C5RB92</accession>
<reference evidence="2 3" key="1">
    <citation type="submission" date="2019-06" db="EMBL/GenBank/DDBJ databases">
        <title>Tsukamurella conjunctivitidis sp. nov., Tsukamurella assacharolytica sp. nov. and Tsukamurella sputae sp. nov. isolated from patients with conjunctivitis, bacteraemia (lymphoma) and respiratory infection (sputum) in Hong Kong.</title>
        <authorList>
            <person name="Teng J.L.L."/>
            <person name="Lee H.H."/>
            <person name="Fong J.Y.H."/>
            <person name="Fok K.M.N."/>
            <person name="Lau S.K.P."/>
            <person name="Woo P.C.Y."/>
        </authorList>
    </citation>
    <scope>NUCLEOTIDE SEQUENCE [LARGE SCALE GENOMIC DNA]</scope>
    <source>
        <strain evidence="2 3">HKU71</strain>
    </source>
</reference>
<feature type="region of interest" description="Disordered" evidence="1">
    <location>
        <begin position="24"/>
        <end position="72"/>
    </location>
</feature>
<dbReference type="EMBL" id="VIGW01000004">
    <property type="protein sequence ID" value="TWS19391.1"/>
    <property type="molecule type" value="Genomic_DNA"/>
</dbReference>
<protein>
    <submittedName>
        <fullName evidence="2">Uncharacterized protein</fullName>
    </submittedName>
</protein>
<dbReference type="AlphaFoldDB" id="A0A5C5RB92"/>
<gene>
    <name evidence="2" type="ORF">FK529_09320</name>
</gene>
<proteinExistence type="predicted"/>
<keyword evidence="3" id="KW-1185">Reference proteome</keyword>
<evidence type="ECO:0000256" key="1">
    <source>
        <dbReference type="SAM" id="MobiDB-lite"/>
    </source>
</evidence>
<comment type="caution">
    <text evidence="2">The sequence shown here is derived from an EMBL/GenBank/DDBJ whole genome shotgun (WGS) entry which is preliminary data.</text>
</comment>
<evidence type="ECO:0000313" key="2">
    <source>
        <dbReference type="EMBL" id="TWS19391.1"/>
    </source>
</evidence>
<dbReference type="RefSeq" id="WP_146560715.1">
    <property type="nucleotide sequence ID" value="NZ_VIGW01000004.1"/>
</dbReference>
<sequence length="72" mass="7750">MSEHKGIDNGFGKYLDGAYASRKGIAGTRGQGSDTTEDQDGQRPTPEDMSKPPSTGKPDGRTDTGFGKYLRR</sequence>